<sequence>MKLARKSVPFIIAVSMLAACLLAVGLSSLVLPNYKGTIEEREQPKNFNLLYLNSGEELNLYPWNLYTGQEQELFEEEIVSFAANSVRILGGGSWTDEELYPLIKFRYSGQGLWFLKDMTLTEKDGRQYLVNMAFDPNGLCYFFYGNQDEREATADEMDQALGKLQEDWEKFLSDPLPAHSEVDMYEEKPRESINWTMGI</sequence>
<dbReference type="Pfam" id="PF20762">
    <property type="entry name" value="DUF6836"/>
    <property type="match status" value="1"/>
</dbReference>
<dbReference type="Proteomes" id="UP000284751">
    <property type="component" value="Unassembled WGS sequence"/>
</dbReference>
<proteinExistence type="predicted"/>
<dbReference type="EMBL" id="QRTC01000018">
    <property type="protein sequence ID" value="RGQ41508.1"/>
    <property type="molecule type" value="Genomic_DNA"/>
</dbReference>
<comment type="caution">
    <text evidence="2">The sequence shown here is derived from an EMBL/GenBank/DDBJ whole genome shotgun (WGS) entry which is preliminary data.</text>
</comment>
<accession>A0A412AXT2</accession>
<reference evidence="2 3" key="1">
    <citation type="submission" date="2018-08" db="EMBL/GenBank/DDBJ databases">
        <title>A genome reference for cultivated species of the human gut microbiota.</title>
        <authorList>
            <person name="Zou Y."/>
            <person name="Xue W."/>
            <person name="Luo G."/>
        </authorList>
    </citation>
    <scope>NUCLEOTIDE SEQUENCE [LARGE SCALE GENOMIC DNA]</scope>
    <source>
        <strain evidence="2 3">AF28-26</strain>
    </source>
</reference>
<evidence type="ECO:0000313" key="2">
    <source>
        <dbReference type="EMBL" id="RGQ41508.1"/>
    </source>
</evidence>
<dbReference type="PROSITE" id="PS51257">
    <property type="entry name" value="PROKAR_LIPOPROTEIN"/>
    <property type="match status" value="1"/>
</dbReference>
<organism evidence="2 3">
    <name type="scientific">[Clostridium] leptum</name>
    <dbReference type="NCBI Taxonomy" id="1535"/>
    <lineage>
        <taxon>Bacteria</taxon>
        <taxon>Bacillati</taxon>
        <taxon>Bacillota</taxon>
        <taxon>Clostridia</taxon>
        <taxon>Eubacteriales</taxon>
        <taxon>Oscillospiraceae</taxon>
        <taxon>Oscillospiraceae incertae sedis</taxon>
    </lineage>
</organism>
<evidence type="ECO:0000313" key="3">
    <source>
        <dbReference type="Proteomes" id="UP000284751"/>
    </source>
</evidence>
<evidence type="ECO:0000259" key="1">
    <source>
        <dbReference type="Pfam" id="PF20762"/>
    </source>
</evidence>
<name>A0A412AXT2_9FIRM</name>
<dbReference type="AlphaFoldDB" id="A0A412AXT2"/>
<dbReference type="InterPro" id="IPR049269">
    <property type="entry name" value="DUF6836"/>
</dbReference>
<feature type="domain" description="DUF6836" evidence="1">
    <location>
        <begin position="71"/>
        <end position="171"/>
    </location>
</feature>
<gene>
    <name evidence="2" type="ORF">DWY99_06130</name>
</gene>
<protein>
    <recommendedName>
        <fullName evidence="1">DUF6836 domain-containing protein</fullName>
    </recommendedName>
</protein>